<name>A0A0B1SWE0_OESDE</name>
<dbReference type="EMBL" id="KN554446">
    <property type="protein sequence ID" value="KHJ89284.1"/>
    <property type="molecule type" value="Genomic_DNA"/>
</dbReference>
<evidence type="ECO:0000313" key="2">
    <source>
        <dbReference type="EMBL" id="KHJ89284.1"/>
    </source>
</evidence>
<feature type="signal peptide" evidence="1">
    <location>
        <begin position="1"/>
        <end position="20"/>
    </location>
</feature>
<feature type="chain" id="PRO_5002082745" evidence="1">
    <location>
        <begin position="21"/>
        <end position="80"/>
    </location>
</feature>
<evidence type="ECO:0000256" key="1">
    <source>
        <dbReference type="SAM" id="SignalP"/>
    </source>
</evidence>
<proteinExistence type="predicted"/>
<sequence>MNRNLFVIILMVLLVTETLAQFGTGFGYPYGSMGFGSPYGAIGYGGAAINPAVLRLGAATTANFLGMAGGIVGSRYWSQG</sequence>
<dbReference type="AlphaFoldDB" id="A0A0B1SWE0"/>
<gene>
    <name evidence="2" type="ORF">OESDEN_10895</name>
</gene>
<dbReference type="Proteomes" id="UP000053660">
    <property type="component" value="Unassembled WGS sequence"/>
</dbReference>
<keyword evidence="3" id="KW-1185">Reference proteome</keyword>
<reference evidence="2 3" key="1">
    <citation type="submission" date="2014-03" db="EMBL/GenBank/DDBJ databases">
        <title>Draft genome of the hookworm Oesophagostomum dentatum.</title>
        <authorList>
            <person name="Mitreva M."/>
        </authorList>
    </citation>
    <scope>NUCLEOTIDE SEQUENCE [LARGE SCALE GENOMIC DNA]</scope>
    <source>
        <strain evidence="2 3">OD-Hann</strain>
    </source>
</reference>
<keyword evidence="1" id="KW-0732">Signal</keyword>
<organism evidence="2 3">
    <name type="scientific">Oesophagostomum dentatum</name>
    <name type="common">Nodular worm</name>
    <dbReference type="NCBI Taxonomy" id="61180"/>
    <lineage>
        <taxon>Eukaryota</taxon>
        <taxon>Metazoa</taxon>
        <taxon>Ecdysozoa</taxon>
        <taxon>Nematoda</taxon>
        <taxon>Chromadorea</taxon>
        <taxon>Rhabditida</taxon>
        <taxon>Rhabditina</taxon>
        <taxon>Rhabditomorpha</taxon>
        <taxon>Strongyloidea</taxon>
        <taxon>Strongylidae</taxon>
        <taxon>Oesophagostomum</taxon>
    </lineage>
</organism>
<accession>A0A0B1SWE0</accession>
<evidence type="ECO:0000313" key="3">
    <source>
        <dbReference type="Proteomes" id="UP000053660"/>
    </source>
</evidence>
<protein>
    <submittedName>
        <fullName evidence="2">Uncharacterized protein</fullName>
    </submittedName>
</protein>